<evidence type="ECO:0000313" key="5">
    <source>
        <dbReference type="EMBL" id="GGB27421.1"/>
    </source>
</evidence>
<evidence type="ECO:0000313" key="6">
    <source>
        <dbReference type="Proteomes" id="UP000621454"/>
    </source>
</evidence>
<reference evidence="5" key="1">
    <citation type="journal article" date="2014" name="Int. J. Syst. Evol. Microbiol.">
        <title>Complete genome sequence of Corynebacterium casei LMG S-19264T (=DSM 44701T), isolated from a smear-ripened cheese.</title>
        <authorList>
            <consortium name="US DOE Joint Genome Institute (JGI-PGF)"/>
            <person name="Walter F."/>
            <person name="Albersmeier A."/>
            <person name="Kalinowski J."/>
            <person name="Ruckert C."/>
        </authorList>
    </citation>
    <scope>NUCLEOTIDE SEQUENCE</scope>
    <source>
        <strain evidence="5">CGMCC 1.12827</strain>
    </source>
</reference>
<dbReference type="EMBL" id="BMGC01000007">
    <property type="protein sequence ID" value="GGB27421.1"/>
    <property type="molecule type" value="Genomic_DNA"/>
</dbReference>
<evidence type="ECO:0000259" key="4">
    <source>
        <dbReference type="Pfam" id="PF01425"/>
    </source>
</evidence>
<organism evidence="5 6">
    <name type="scientific">Gordonia jinhuaensis</name>
    <dbReference type="NCBI Taxonomy" id="1517702"/>
    <lineage>
        <taxon>Bacteria</taxon>
        <taxon>Bacillati</taxon>
        <taxon>Actinomycetota</taxon>
        <taxon>Actinomycetes</taxon>
        <taxon>Mycobacteriales</taxon>
        <taxon>Gordoniaceae</taxon>
        <taxon>Gordonia</taxon>
    </lineage>
</organism>
<dbReference type="SUPFAM" id="SSF75304">
    <property type="entry name" value="Amidase signature (AS) enzymes"/>
    <property type="match status" value="1"/>
</dbReference>
<name>A0A916T3R3_9ACTN</name>
<dbReference type="Pfam" id="PF01425">
    <property type="entry name" value="Amidase"/>
    <property type="match status" value="1"/>
</dbReference>
<evidence type="ECO:0000256" key="1">
    <source>
        <dbReference type="ARBA" id="ARBA00001311"/>
    </source>
</evidence>
<sequence length="476" mass="50505">MTNPLVYASATDVLAQFASGQLSPVEYLTALIDRAEKVEPTINAFCETLYDEALAAATTAQAVYADREATPRPLEGLPIATKEKHAIAGRTLTEGSLALKGNIALENAPVIDRLLAAGGIIHARTATPEFSIALYTQSDMWGVTRNPWNPDFTPGGSSGGAGASLAAGSTPLATASDIGGSTRGPASFTGTVGFKAPYGRIPGAGPMSMDYYRGDGVMARTVSDAILFANQLIGPDPRDHATVPAITLPREYDDVAGMRIALCYRLGDYVVDPQVIVNTRAVAHALESAGAIVEEIELPWRSEEIVLASAGHFGTMMAQMVYSTVDGRVDELTDYGRAFVEMLRPIARTDEVNYFRSTQIETGMQRALAEAMTGYDALICPTSASTGLPAGDTLADGVDIDGTHVPLSLLALMTLPFNICNRCPVLAVPSGHADNNVPTGVQIVGHTYDDPTVFRIGTAIEKLRPWAFSLDHSPRF</sequence>
<protein>
    <recommendedName>
        <fullName evidence="3">amidase</fullName>
        <ecNumber evidence="3">3.5.1.4</ecNumber>
    </recommendedName>
</protein>
<dbReference type="InterPro" id="IPR000120">
    <property type="entry name" value="Amidase"/>
</dbReference>
<dbReference type="Proteomes" id="UP000621454">
    <property type="component" value="Unassembled WGS sequence"/>
</dbReference>
<dbReference type="InterPro" id="IPR036928">
    <property type="entry name" value="AS_sf"/>
</dbReference>
<reference evidence="5" key="2">
    <citation type="submission" date="2020-09" db="EMBL/GenBank/DDBJ databases">
        <authorList>
            <person name="Sun Q."/>
            <person name="Zhou Y."/>
        </authorList>
    </citation>
    <scope>NUCLEOTIDE SEQUENCE</scope>
    <source>
        <strain evidence="5">CGMCC 1.12827</strain>
    </source>
</reference>
<dbReference type="GO" id="GO:0004040">
    <property type="term" value="F:amidase activity"/>
    <property type="evidence" value="ECO:0007669"/>
    <property type="project" value="UniProtKB-EC"/>
</dbReference>
<comment type="caution">
    <text evidence="5">The sequence shown here is derived from an EMBL/GenBank/DDBJ whole genome shotgun (WGS) entry which is preliminary data.</text>
</comment>
<proteinExistence type="inferred from homology"/>
<dbReference type="AlphaFoldDB" id="A0A916T3R3"/>
<keyword evidence="6" id="KW-1185">Reference proteome</keyword>
<feature type="domain" description="Amidase" evidence="4">
    <location>
        <begin position="27"/>
        <end position="453"/>
    </location>
</feature>
<dbReference type="Gene3D" id="3.90.1300.10">
    <property type="entry name" value="Amidase signature (AS) domain"/>
    <property type="match status" value="1"/>
</dbReference>
<dbReference type="RefSeq" id="WP_188585923.1">
    <property type="nucleotide sequence ID" value="NZ_BMGC01000007.1"/>
</dbReference>
<gene>
    <name evidence="5" type="ORF">GCM10011489_14490</name>
</gene>
<evidence type="ECO:0000256" key="2">
    <source>
        <dbReference type="ARBA" id="ARBA00009199"/>
    </source>
</evidence>
<dbReference type="PANTHER" id="PTHR11895:SF7">
    <property type="entry name" value="GLUTAMYL-TRNA(GLN) AMIDOTRANSFERASE SUBUNIT A, MITOCHONDRIAL"/>
    <property type="match status" value="1"/>
</dbReference>
<comment type="catalytic activity">
    <reaction evidence="1">
        <text>a monocarboxylic acid amide + H2O = a monocarboxylate + NH4(+)</text>
        <dbReference type="Rhea" id="RHEA:12020"/>
        <dbReference type="ChEBI" id="CHEBI:15377"/>
        <dbReference type="ChEBI" id="CHEBI:28938"/>
        <dbReference type="ChEBI" id="CHEBI:35757"/>
        <dbReference type="ChEBI" id="CHEBI:83628"/>
        <dbReference type="EC" id="3.5.1.4"/>
    </reaction>
</comment>
<evidence type="ECO:0000256" key="3">
    <source>
        <dbReference type="ARBA" id="ARBA00012922"/>
    </source>
</evidence>
<accession>A0A916T3R3</accession>
<dbReference type="EC" id="3.5.1.4" evidence="3"/>
<comment type="similarity">
    <text evidence="2">Belongs to the amidase family.</text>
</comment>
<dbReference type="InterPro" id="IPR023631">
    <property type="entry name" value="Amidase_dom"/>
</dbReference>
<dbReference type="PANTHER" id="PTHR11895">
    <property type="entry name" value="TRANSAMIDASE"/>
    <property type="match status" value="1"/>
</dbReference>